<evidence type="ECO:0000259" key="1">
    <source>
        <dbReference type="Pfam" id="PF00149"/>
    </source>
</evidence>
<dbReference type="Pfam" id="PF00149">
    <property type="entry name" value="Metallophos"/>
    <property type="match status" value="1"/>
</dbReference>
<dbReference type="PANTHER" id="PTHR16509">
    <property type="match status" value="1"/>
</dbReference>
<accession>A0A5J4YQZ3</accession>
<gene>
    <name evidence="2" type="ORF">FVE85_8569</name>
</gene>
<dbReference type="PANTHER" id="PTHR16509:SF1">
    <property type="entry name" value="MANGANESE-DEPENDENT ADP-RIBOSE_CDP-ALCOHOL DIPHOSPHATASE"/>
    <property type="match status" value="1"/>
</dbReference>
<name>A0A5J4YQZ3_PORPP</name>
<keyword evidence="3" id="KW-1185">Reference proteome</keyword>
<proteinExistence type="predicted"/>
<comment type="caution">
    <text evidence="2">The sequence shown here is derived from an EMBL/GenBank/DDBJ whole genome shotgun (WGS) entry which is preliminary data.</text>
</comment>
<dbReference type="GO" id="GO:0016787">
    <property type="term" value="F:hydrolase activity"/>
    <property type="evidence" value="ECO:0007669"/>
    <property type="project" value="InterPro"/>
</dbReference>
<evidence type="ECO:0000313" key="2">
    <source>
        <dbReference type="EMBL" id="KAA8493124.1"/>
    </source>
</evidence>
<dbReference type="SUPFAM" id="SSF56300">
    <property type="entry name" value="Metallo-dependent phosphatases"/>
    <property type="match status" value="1"/>
</dbReference>
<dbReference type="AlphaFoldDB" id="A0A5J4YQZ3"/>
<dbReference type="InterPro" id="IPR029052">
    <property type="entry name" value="Metallo-depent_PP-like"/>
</dbReference>
<dbReference type="Gene3D" id="3.60.21.10">
    <property type="match status" value="1"/>
</dbReference>
<dbReference type="Proteomes" id="UP000324585">
    <property type="component" value="Unassembled WGS sequence"/>
</dbReference>
<evidence type="ECO:0000313" key="3">
    <source>
        <dbReference type="Proteomes" id="UP000324585"/>
    </source>
</evidence>
<sequence>MNETRPSARVRTAADMASTLRIGLFADVQYADKPDNPWRDEFGRARLSFFRGALSNLGDALSQLASHSGPGALAFTIQLGDIVDGYKDDAARGEQDLATVVAELRKYPLPRLFHVIGNHCRYVPLPVLKRELGLEKGTYYSFTPEQHIEWRFIVLDASEVYPGAIDATSEDETQFQAACERCQVPQIQRDARNGAVTKQQLEWLESEMCVAQKRNQTVLLFGHFPLYEHASCTSHLLMNASEVLAIMDRFEPHVLAYFCGHDHVGGYAVRNNVHHITLQGMLEAPVGTNAYAIASLHRTADVLDSAAIDLRGFGTVPSRVLTKKRSELV</sequence>
<dbReference type="EMBL" id="VRMN01000007">
    <property type="protein sequence ID" value="KAA8493124.1"/>
    <property type="molecule type" value="Genomic_DNA"/>
</dbReference>
<dbReference type="OMA" id="GHNHAGN"/>
<organism evidence="2 3">
    <name type="scientific">Porphyridium purpureum</name>
    <name type="common">Red alga</name>
    <name type="synonym">Porphyridium cruentum</name>
    <dbReference type="NCBI Taxonomy" id="35688"/>
    <lineage>
        <taxon>Eukaryota</taxon>
        <taxon>Rhodophyta</taxon>
        <taxon>Bangiophyceae</taxon>
        <taxon>Porphyridiales</taxon>
        <taxon>Porphyridiaceae</taxon>
        <taxon>Porphyridium</taxon>
    </lineage>
</organism>
<protein>
    <submittedName>
        <fullName evidence="2">Manganese-dependent ADP-ribose/CDP-alcohol diphosphatase</fullName>
    </submittedName>
</protein>
<dbReference type="OrthoDB" id="9675250at2759"/>
<feature type="domain" description="Calcineurin-like phosphoesterase" evidence="1">
    <location>
        <begin position="21"/>
        <end position="264"/>
    </location>
</feature>
<dbReference type="InterPro" id="IPR004843">
    <property type="entry name" value="Calcineurin-like_PHP"/>
</dbReference>
<reference evidence="3" key="1">
    <citation type="journal article" date="2019" name="Nat. Commun.">
        <title>Expansion of phycobilisome linker gene families in mesophilic red algae.</title>
        <authorList>
            <person name="Lee J."/>
            <person name="Kim D."/>
            <person name="Bhattacharya D."/>
            <person name="Yoon H.S."/>
        </authorList>
    </citation>
    <scope>NUCLEOTIDE SEQUENCE [LARGE SCALE GENOMIC DNA]</scope>
    <source>
        <strain evidence="3">CCMP 1328</strain>
    </source>
</reference>